<name>A0A5N5SPE1_9CRUS</name>
<dbReference type="OrthoDB" id="10415992at2759"/>
<feature type="region of interest" description="Disordered" evidence="1">
    <location>
        <begin position="1"/>
        <end position="29"/>
    </location>
</feature>
<accession>A0A5N5SPE1</accession>
<gene>
    <name evidence="2" type="ORF">Anas_11603</name>
</gene>
<proteinExistence type="predicted"/>
<evidence type="ECO:0000313" key="2">
    <source>
        <dbReference type="EMBL" id="KAB7495964.1"/>
    </source>
</evidence>
<protein>
    <submittedName>
        <fullName evidence="2">Uncharacterized protein</fullName>
    </submittedName>
</protein>
<dbReference type="AlphaFoldDB" id="A0A5N5SPE1"/>
<evidence type="ECO:0000313" key="3">
    <source>
        <dbReference type="Proteomes" id="UP000326759"/>
    </source>
</evidence>
<sequence length="410" mass="47250">MVRHPLHPEYQLERNDSHYMGPTGYEDHDSYQPYEEHYEPHVNRYDHQPRGLDEYENVDTASQEIPYNVDPYGSSIPNQAYNHGYDGYQQQEVLMSRDLETSLAKSPDLRTRIKKIVKPHQVKVLSPSTSGGYSEGSHSYVASKVKKAPPPTLKKVVKNKRFKRVTRKKNGMIVSIKKIMVDDNGNPTGPEEIEYLNEELLSEADYPITNSTQAPNAKRIPVIKKLRTLSQETPQVIQLKTQESQGLASEFSSFNDQPQQLHNRRQQLPISHQSKNPNLNRMVGKSIENARLQYQNEDLERTVSSNSRRVITASNRGVQIQRRVLASGQSMNSSVVKVSDLPQDFDINHLGGQMPSFPEEVIFDDTLQEYKVRFSSPEIAYQFYQKIKLQVPKLFNISRLKRRRRRKSKS</sequence>
<organism evidence="2 3">
    <name type="scientific">Armadillidium nasatum</name>
    <dbReference type="NCBI Taxonomy" id="96803"/>
    <lineage>
        <taxon>Eukaryota</taxon>
        <taxon>Metazoa</taxon>
        <taxon>Ecdysozoa</taxon>
        <taxon>Arthropoda</taxon>
        <taxon>Crustacea</taxon>
        <taxon>Multicrustacea</taxon>
        <taxon>Malacostraca</taxon>
        <taxon>Eumalacostraca</taxon>
        <taxon>Peracarida</taxon>
        <taxon>Isopoda</taxon>
        <taxon>Oniscidea</taxon>
        <taxon>Crinocheta</taxon>
        <taxon>Armadillidiidae</taxon>
        <taxon>Armadillidium</taxon>
    </lineage>
</organism>
<feature type="compositionally biased region" description="Basic and acidic residues" evidence="1">
    <location>
        <begin position="1"/>
        <end position="17"/>
    </location>
</feature>
<keyword evidence="3" id="KW-1185">Reference proteome</keyword>
<reference evidence="2 3" key="1">
    <citation type="journal article" date="2019" name="PLoS Biol.">
        <title>Sex chromosomes control vertical transmission of feminizing Wolbachia symbionts in an isopod.</title>
        <authorList>
            <person name="Becking T."/>
            <person name="Chebbi M.A."/>
            <person name="Giraud I."/>
            <person name="Moumen B."/>
            <person name="Laverre T."/>
            <person name="Caubet Y."/>
            <person name="Peccoud J."/>
            <person name="Gilbert C."/>
            <person name="Cordaux R."/>
        </authorList>
    </citation>
    <scope>NUCLEOTIDE SEQUENCE [LARGE SCALE GENOMIC DNA]</scope>
    <source>
        <strain evidence="2">ANa2</strain>
        <tissue evidence="2">Whole body excluding digestive tract and cuticle</tissue>
    </source>
</reference>
<evidence type="ECO:0000256" key="1">
    <source>
        <dbReference type="SAM" id="MobiDB-lite"/>
    </source>
</evidence>
<dbReference type="EMBL" id="SEYY01021910">
    <property type="protein sequence ID" value="KAB7495964.1"/>
    <property type="molecule type" value="Genomic_DNA"/>
</dbReference>
<comment type="caution">
    <text evidence="2">The sequence shown here is derived from an EMBL/GenBank/DDBJ whole genome shotgun (WGS) entry which is preliminary data.</text>
</comment>
<dbReference type="Proteomes" id="UP000326759">
    <property type="component" value="Unassembled WGS sequence"/>
</dbReference>